<feature type="transmembrane region" description="Helical" evidence="9">
    <location>
        <begin position="259"/>
        <end position="281"/>
    </location>
</feature>
<gene>
    <name evidence="11" type="ORF">SLINC_2676</name>
</gene>
<evidence type="ECO:0000313" key="11">
    <source>
        <dbReference type="EMBL" id="ANS64900.1"/>
    </source>
</evidence>
<evidence type="ECO:0000256" key="8">
    <source>
        <dbReference type="SAM" id="MobiDB-lite"/>
    </source>
</evidence>
<evidence type="ECO:0000256" key="3">
    <source>
        <dbReference type="ARBA" id="ARBA00022676"/>
    </source>
</evidence>
<feature type="compositionally biased region" description="Basic and acidic residues" evidence="8">
    <location>
        <begin position="1"/>
        <end position="13"/>
    </location>
</feature>
<keyword evidence="7 9" id="KW-0472">Membrane</keyword>
<evidence type="ECO:0000256" key="1">
    <source>
        <dbReference type="ARBA" id="ARBA00004651"/>
    </source>
</evidence>
<feature type="transmembrane region" description="Helical" evidence="9">
    <location>
        <begin position="67"/>
        <end position="86"/>
    </location>
</feature>
<proteinExistence type="predicted"/>
<evidence type="ECO:0000313" key="12">
    <source>
        <dbReference type="Proteomes" id="UP000092598"/>
    </source>
</evidence>
<dbReference type="Proteomes" id="UP000092598">
    <property type="component" value="Chromosome"/>
</dbReference>
<feature type="transmembrane region" description="Helical" evidence="9">
    <location>
        <begin position="141"/>
        <end position="161"/>
    </location>
</feature>
<dbReference type="GO" id="GO:0005886">
    <property type="term" value="C:plasma membrane"/>
    <property type="evidence" value="ECO:0007669"/>
    <property type="project" value="UniProtKB-SubCell"/>
</dbReference>
<evidence type="ECO:0000256" key="6">
    <source>
        <dbReference type="ARBA" id="ARBA00022989"/>
    </source>
</evidence>
<feature type="transmembrane region" description="Helical" evidence="9">
    <location>
        <begin position="381"/>
        <end position="400"/>
    </location>
</feature>
<feature type="region of interest" description="Disordered" evidence="8">
    <location>
        <begin position="1"/>
        <end position="66"/>
    </location>
</feature>
<keyword evidence="6 9" id="KW-1133">Transmembrane helix</keyword>
<dbReference type="EMBL" id="CP016438">
    <property type="protein sequence ID" value="ANS64900.1"/>
    <property type="molecule type" value="Genomic_DNA"/>
</dbReference>
<dbReference type="Pfam" id="PF13231">
    <property type="entry name" value="PMT_2"/>
    <property type="match status" value="1"/>
</dbReference>
<dbReference type="InterPro" id="IPR050297">
    <property type="entry name" value="LipidA_mod_glycosyltrf_83"/>
</dbReference>
<dbReference type="RefSeq" id="WP_079164528.1">
    <property type="nucleotide sequence ID" value="NZ_CP016438.1"/>
</dbReference>
<dbReference type="InterPro" id="IPR038731">
    <property type="entry name" value="RgtA/B/C-like"/>
</dbReference>
<feature type="transmembrane region" description="Helical" evidence="9">
    <location>
        <begin position="192"/>
        <end position="209"/>
    </location>
</feature>
<dbReference type="GO" id="GO:0010041">
    <property type="term" value="P:response to iron(III) ion"/>
    <property type="evidence" value="ECO:0007669"/>
    <property type="project" value="TreeGrafter"/>
</dbReference>
<feature type="transmembrane region" description="Helical" evidence="9">
    <location>
        <begin position="221"/>
        <end position="247"/>
    </location>
</feature>
<accession>A0A1B1M8D9</accession>
<keyword evidence="5 9" id="KW-0812">Transmembrane</keyword>
<organism evidence="11 12">
    <name type="scientific">Streptomyces lincolnensis</name>
    <dbReference type="NCBI Taxonomy" id="1915"/>
    <lineage>
        <taxon>Bacteria</taxon>
        <taxon>Bacillati</taxon>
        <taxon>Actinomycetota</taxon>
        <taxon>Actinomycetes</taxon>
        <taxon>Kitasatosporales</taxon>
        <taxon>Streptomycetaceae</taxon>
        <taxon>Streptomyces</taxon>
    </lineage>
</organism>
<evidence type="ECO:0000256" key="5">
    <source>
        <dbReference type="ARBA" id="ARBA00022692"/>
    </source>
</evidence>
<dbReference type="AlphaFoldDB" id="A0A1B1M8D9"/>
<feature type="transmembrane region" description="Helical" evidence="9">
    <location>
        <begin position="326"/>
        <end position="344"/>
    </location>
</feature>
<feature type="compositionally biased region" description="Basic and acidic residues" evidence="8">
    <location>
        <begin position="28"/>
        <end position="49"/>
    </location>
</feature>
<dbReference type="PATRIC" id="fig|1915.4.peg.2955"/>
<dbReference type="GO" id="GO:0009103">
    <property type="term" value="P:lipopolysaccharide biosynthetic process"/>
    <property type="evidence" value="ECO:0007669"/>
    <property type="project" value="UniProtKB-ARBA"/>
</dbReference>
<comment type="subcellular location">
    <subcellularLocation>
        <location evidence="1">Cell membrane</location>
        <topology evidence="1">Multi-pass membrane protein</topology>
    </subcellularLocation>
</comment>
<keyword evidence="4" id="KW-0808">Transferase</keyword>
<evidence type="ECO:0000256" key="2">
    <source>
        <dbReference type="ARBA" id="ARBA00022475"/>
    </source>
</evidence>
<feature type="transmembrane region" description="Helical" evidence="9">
    <location>
        <begin position="293"/>
        <end position="314"/>
    </location>
</feature>
<dbReference type="GO" id="GO:0016763">
    <property type="term" value="F:pentosyltransferase activity"/>
    <property type="evidence" value="ECO:0007669"/>
    <property type="project" value="TreeGrafter"/>
</dbReference>
<feature type="domain" description="Glycosyltransferase RgtA/B/C/D-like" evidence="10">
    <location>
        <begin position="127"/>
        <end position="268"/>
    </location>
</feature>
<reference evidence="11 12" key="1">
    <citation type="submission" date="2016-07" db="EMBL/GenBank/DDBJ databases">
        <title>Enhancement of antibiotic productionsby engineered nitrateutilization in actinobacteria.</title>
        <authorList>
            <person name="Meng S.C."/>
        </authorList>
    </citation>
    <scope>NUCLEOTIDE SEQUENCE [LARGE SCALE GENOMIC DNA]</scope>
    <source>
        <strain evidence="11 12">NRRL 2936</strain>
    </source>
</reference>
<feature type="transmembrane region" description="Helical" evidence="9">
    <location>
        <begin position="168"/>
        <end position="186"/>
    </location>
</feature>
<dbReference type="PANTHER" id="PTHR33908">
    <property type="entry name" value="MANNOSYLTRANSFERASE YKCB-RELATED"/>
    <property type="match status" value="1"/>
</dbReference>
<evidence type="ECO:0000256" key="4">
    <source>
        <dbReference type="ARBA" id="ARBA00022679"/>
    </source>
</evidence>
<name>A0A1B1M8D9_STRLN</name>
<evidence type="ECO:0000256" key="7">
    <source>
        <dbReference type="ARBA" id="ARBA00023136"/>
    </source>
</evidence>
<dbReference type="STRING" id="1915.SLINC_2676"/>
<feature type="compositionally biased region" description="Acidic residues" evidence="8">
    <location>
        <begin position="14"/>
        <end position="27"/>
    </location>
</feature>
<dbReference type="KEGG" id="sls:SLINC_2676"/>
<evidence type="ECO:0000259" key="10">
    <source>
        <dbReference type="Pfam" id="PF13231"/>
    </source>
</evidence>
<sequence length="533" mass="57240">MRGPTERPRRATEADDGDDGDNGDDEDLVSRGHFESVAERDALRGDGGLRSDAPAGPGRGGSRTGRALPVAVPAAIALALGLWGIGRHDSMWRDESVTYQVAHRSLGDIWGLLHHIDAVHGLYYLLMHTVFGVWDGGLTALRLPSVAATVLAAAAVGAIGARLAGPRTGTLAGLVFALLPITQMYAQEGRSYALVTAGVTWATYFFVRATDTPRPRWWTAYALTLGLACWLHEFAALALVAHGVTLWWSKAPRPVWRSWGIAAACVTAGVAPLAVVSAGQAQAQLGWLGRPSLGMWLQFLAVAVVGALLCRLLVRAGSAEAGAGALTRLALPLLVAPTGLLMLVSLVKPWYVDRYVLYTMAGLALPAGAALSRLITSRRLWAGLSIAAAVAVLVPWSLLVRSPESRKDDVVAIAHAVQRTAHPGDGVLFMPSRRREWLLSYPRVYDRLDDLALAESPTASRTLQGTELPTAGIRRHILAADRVIALMDPQGQPLDPFPQEEVKRQLLKRHFEECDRVQERGAQIVVYAKPGAC</sequence>
<keyword evidence="3" id="KW-0328">Glycosyltransferase</keyword>
<protein>
    <recommendedName>
        <fullName evidence="10">Glycosyltransferase RgtA/B/C/D-like domain-containing protein</fullName>
    </recommendedName>
</protein>
<keyword evidence="12" id="KW-1185">Reference proteome</keyword>
<keyword evidence="2" id="KW-1003">Cell membrane</keyword>
<feature type="transmembrane region" description="Helical" evidence="9">
    <location>
        <begin position="356"/>
        <end position="375"/>
    </location>
</feature>
<evidence type="ECO:0000256" key="9">
    <source>
        <dbReference type="SAM" id="Phobius"/>
    </source>
</evidence>
<dbReference type="PANTHER" id="PTHR33908:SF3">
    <property type="entry name" value="UNDECAPRENYL PHOSPHATE-ALPHA-4-AMINO-4-DEOXY-L-ARABINOSE ARABINOSYL TRANSFERASE"/>
    <property type="match status" value="1"/>
</dbReference>